<dbReference type="Pfam" id="PF00392">
    <property type="entry name" value="GntR"/>
    <property type="match status" value="1"/>
</dbReference>
<keyword evidence="2" id="KW-0238">DNA-binding</keyword>
<feature type="domain" description="HTH gntR-type" evidence="4">
    <location>
        <begin position="29"/>
        <end position="96"/>
    </location>
</feature>
<dbReference type="PANTHER" id="PTHR43537:SF50">
    <property type="entry name" value="TRANSCRIPTIONAL REGULATORY PROTEIN"/>
    <property type="match status" value="1"/>
</dbReference>
<evidence type="ECO:0000256" key="2">
    <source>
        <dbReference type="ARBA" id="ARBA00023125"/>
    </source>
</evidence>
<accession>A0ABY4W080</accession>
<gene>
    <name evidence="5" type="ORF">NBZ79_14450</name>
</gene>
<proteinExistence type="predicted"/>
<keyword evidence="1" id="KW-0805">Transcription regulation</keyword>
<dbReference type="CDD" id="cd07377">
    <property type="entry name" value="WHTH_GntR"/>
    <property type="match status" value="1"/>
</dbReference>
<evidence type="ECO:0000313" key="5">
    <source>
        <dbReference type="EMBL" id="USG60369.1"/>
    </source>
</evidence>
<dbReference type="InterPro" id="IPR036390">
    <property type="entry name" value="WH_DNA-bd_sf"/>
</dbReference>
<dbReference type="SMART" id="SM00895">
    <property type="entry name" value="FCD"/>
    <property type="match status" value="1"/>
</dbReference>
<dbReference type="InterPro" id="IPR008920">
    <property type="entry name" value="TF_FadR/GntR_C"/>
</dbReference>
<dbReference type="EMBL" id="CP098747">
    <property type="protein sequence ID" value="USG60369.1"/>
    <property type="molecule type" value="Genomic_DNA"/>
</dbReference>
<name>A0ABY4W080_9PROT</name>
<dbReference type="SMART" id="SM00345">
    <property type="entry name" value="HTH_GNTR"/>
    <property type="match status" value="1"/>
</dbReference>
<evidence type="ECO:0000259" key="4">
    <source>
        <dbReference type="PROSITE" id="PS50949"/>
    </source>
</evidence>
<protein>
    <submittedName>
        <fullName evidence="5">GntR family transcriptional regulator</fullName>
    </submittedName>
</protein>
<dbReference type="RefSeq" id="WP_251933250.1">
    <property type="nucleotide sequence ID" value="NZ_CP098747.1"/>
</dbReference>
<keyword evidence="6" id="KW-1185">Reference proteome</keyword>
<dbReference type="Pfam" id="PF07729">
    <property type="entry name" value="FCD"/>
    <property type="match status" value="1"/>
</dbReference>
<dbReference type="Gene3D" id="1.10.10.10">
    <property type="entry name" value="Winged helix-like DNA-binding domain superfamily/Winged helix DNA-binding domain"/>
    <property type="match status" value="1"/>
</dbReference>
<keyword evidence="3" id="KW-0804">Transcription</keyword>
<dbReference type="SUPFAM" id="SSF46785">
    <property type="entry name" value="Winged helix' DNA-binding domain"/>
    <property type="match status" value="1"/>
</dbReference>
<evidence type="ECO:0000256" key="3">
    <source>
        <dbReference type="ARBA" id="ARBA00023163"/>
    </source>
</evidence>
<dbReference type="PROSITE" id="PS50949">
    <property type="entry name" value="HTH_GNTR"/>
    <property type="match status" value="1"/>
</dbReference>
<reference evidence="5" key="1">
    <citation type="submission" date="2022-06" db="EMBL/GenBank/DDBJ databases">
        <title>Sneathiella actinostolidae sp. nov., isolated from a sea anemonein the Western Pacific Ocean.</title>
        <authorList>
            <person name="Wei M.J."/>
        </authorList>
    </citation>
    <scope>NUCLEOTIDE SEQUENCE</scope>
    <source>
        <strain evidence="5">PHK-P5</strain>
    </source>
</reference>
<dbReference type="InterPro" id="IPR036388">
    <property type="entry name" value="WH-like_DNA-bd_sf"/>
</dbReference>
<dbReference type="InterPro" id="IPR000524">
    <property type="entry name" value="Tscrpt_reg_HTH_GntR"/>
</dbReference>
<evidence type="ECO:0000256" key="1">
    <source>
        <dbReference type="ARBA" id="ARBA00023015"/>
    </source>
</evidence>
<sequence>MADEPTAQESSEEFTNNEQASNAGAVITLPLVHQVASLMRDMIVQDELKQGEPIRERIVSEALNVSRTPLREGLKILAAEGLVELIPNRGAIVANPTPEETRDKLILLSVLEAFAGELAVKFATKLDVDEITALHYEMLAAQKRNNRLQYFKLNQDIHSGIVRLSQNSALIENHTRLNLQVYRARYRNNLKNTEWGRSISEHEKIIAVLQERNGDALSAILRRHMEPVWANVMEEAVNN</sequence>
<organism evidence="5 6">
    <name type="scientific">Sneathiella marina</name>
    <dbReference type="NCBI Taxonomy" id="2950108"/>
    <lineage>
        <taxon>Bacteria</taxon>
        <taxon>Pseudomonadati</taxon>
        <taxon>Pseudomonadota</taxon>
        <taxon>Alphaproteobacteria</taxon>
        <taxon>Sneathiellales</taxon>
        <taxon>Sneathiellaceae</taxon>
        <taxon>Sneathiella</taxon>
    </lineage>
</organism>
<dbReference type="Proteomes" id="UP001056291">
    <property type="component" value="Chromosome"/>
</dbReference>
<dbReference type="InterPro" id="IPR011711">
    <property type="entry name" value="GntR_C"/>
</dbReference>
<dbReference type="Gene3D" id="1.20.120.530">
    <property type="entry name" value="GntR ligand-binding domain-like"/>
    <property type="match status" value="1"/>
</dbReference>
<dbReference type="SUPFAM" id="SSF48008">
    <property type="entry name" value="GntR ligand-binding domain-like"/>
    <property type="match status" value="1"/>
</dbReference>
<dbReference type="PANTHER" id="PTHR43537">
    <property type="entry name" value="TRANSCRIPTIONAL REGULATOR, GNTR FAMILY"/>
    <property type="match status" value="1"/>
</dbReference>
<evidence type="ECO:0000313" key="6">
    <source>
        <dbReference type="Proteomes" id="UP001056291"/>
    </source>
</evidence>